<dbReference type="EMBL" id="CP041636">
    <property type="protein sequence ID" value="QDO97936.1"/>
    <property type="molecule type" value="Genomic_DNA"/>
</dbReference>
<protein>
    <recommendedName>
        <fullName evidence="3">Ribosome-associated translation inhibitor RaiA</fullName>
    </recommendedName>
</protein>
<evidence type="ECO:0000313" key="2">
    <source>
        <dbReference type="Proteomes" id="UP000317496"/>
    </source>
</evidence>
<evidence type="ECO:0008006" key="3">
    <source>
        <dbReference type="Google" id="ProtNLM"/>
    </source>
</evidence>
<keyword evidence="2" id="KW-1185">Reference proteome</keyword>
<organism evidence="1 2">
    <name type="scientific">Ferrovibrio terrae</name>
    <dbReference type="NCBI Taxonomy" id="2594003"/>
    <lineage>
        <taxon>Bacteria</taxon>
        <taxon>Pseudomonadati</taxon>
        <taxon>Pseudomonadota</taxon>
        <taxon>Alphaproteobacteria</taxon>
        <taxon>Rhodospirillales</taxon>
        <taxon>Rhodospirillaceae</taxon>
        <taxon>Ferrovibrio</taxon>
    </lineage>
</organism>
<dbReference type="InterPro" id="IPR003489">
    <property type="entry name" value="RHF/RaiA"/>
</dbReference>
<evidence type="ECO:0000313" key="1">
    <source>
        <dbReference type="EMBL" id="QDO97936.1"/>
    </source>
</evidence>
<dbReference type="SUPFAM" id="SSF69754">
    <property type="entry name" value="Ribosome binding protein Y (YfiA homologue)"/>
    <property type="match status" value="1"/>
</dbReference>
<dbReference type="Proteomes" id="UP000317496">
    <property type="component" value="Chromosome"/>
</dbReference>
<dbReference type="Pfam" id="PF02482">
    <property type="entry name" value="Ribosomal_S30AE"/>
    <property type="match status" value="1"/>
</dbReference>
<dbReference type="InterPro" id="IPR036567">
    <property type="entry name" value="RHF-like"/>
</dbReference>
<dbReference type="RefSeq" id="WP_144068917.1">
    <property type="nucleotide sequence ID" value="NZ_CP041636.1"/>
</dbReference>
<reference evidence="1 2" key="1">
    <citation type="submission" date="2019-07" db="EMBL/GenBank/DDBJ databases">
        <title>Genome sequencing for Ferrovibrio sp. K5.</title>
        <authorList>
            <person name="Park S.-J."/>
        </authorList>
    </citation>
    <scope>NUCLEOTIDE SEQUENCE [LARGE SCALE GENOMIC DNA]</scope>
    <source>
        <strain evidence="1 2">K5</strain>
    </source>
</reference>
<dbReference type="Gene3D" id="3.30.160.100">
    <property type="entry name" value="Ribosome hibernation promotion factor-like"/>
    <property type="match status" value="1"/>
</dbReference>
<accession>A0A516H2D0</accession>
<proteinExistence type="predicted"/>
<dbReference type="OrthoDB" id="9782252at2"/>
<name>A0A516H2D0_9PROT</name>
<gene>
    <name evidence="1" type="ORF">FNB15_11955</name>
</gene>
<dbReference type="AlphaFoldDB" id="A0A516H2D0"/>
<dbReference type="KEGG" id="fer:FNB15_11955"/>
<sequence length="129" mass="14537">MQKPLQLVFRDMKTSLALETFIRDRVARLEQHHQRIIGCRVVAAMPHRSSAGARSSPKAELALTVEVEIAGRPLVVVKDAEARREAKDDQLAVVTHVFEAVERRLREAWRDRNKGSTRQITEDGTVTVG</sequence>